<feature type="binding site" evidence="6">
    <location>
        <position position="493"/>
    </location>
    <ligand>
        <name>ATP</name>
        <dbReference type="ChEBI" id="CHEBI:30616"/>
    </ligand>
</feature>
<dbReference type="Gene3D" id="3.30.260.10">
    <property type="entry name" value="TCP-1-like chaperonin intermediate domain"/>
    <property type="match status" value="1"/>
</dbReference>
<gene>
    <name evidence="9" type="primary">groL1_1</name>
    <name evidence="6" type="synonym">groEL</name>
    <name evidence="6" type="synonym">groL</name>
    <name evidence="9" type="ORF">CCAX7_33400</name>
</gene>
<feature type="binding site" evidence="6">
    <location>
        <begin position="30"/>
        <end position="33"/>
    </location>
    <ligand>
        <name>ATP</name>
        <dbReference type="ChEBI" id="CHEBI:30616"/>
    </ligand>
</feature>
<dbReference type="GO" id="GO:0005737">
    <property type="term" value="C:cytoplasm"/>
    <property type="evidence" value="ECO:0007669"/>
    <property type="project" value="UniProtKB-SubCell"/>
</dbReference>
<organism evidence="9 10">
    <name type="scientific">Capsulimonas corticalis</name>
    <dbReference type="NCBI Taxonomy" id="2219043"/>
    <lineage>
        <taxon>Bacteria</taxon>
        <taxon>Bacillati</taxon>
        <taxon>Armatimonadota</taxon>
        <taxon>Armatimonadia</taxon>
        <taxon>Capsulimonadales</taxon>
        <taxon>Capsulimonadaceae</taxon>
        <taxon>Capsulimonas</taxon>
    </lineage>
</organism>
<dbReference type="EMBL" id="AP025739">
    <property type="protein sequence ID" value="BDI31289.1"/>
    <property type="molecule type" value="Genomic_DNA"/>
</dbReference>
<dbReference type="Pfam" id="PF00118">
    <property type="entry name" value="Cpn60_TCP1"/>
    <property type="match status" value="1"/>
</dbReference>
<evidence type="ECO:0000256" key="2">
    <source>
        <dbReference type="ARBA" id="ARBA00022741"/>
    </source>
</evidence>
<dbReference type="NCBIfam" id="TIGR02348">
    <property type="entry name" value="GroEL"/>
    <property type="match status" value="1"/>
</dbReference>
<comment type="subunit">
    <text evidence="6 8">Forms a cylinder of 14 subunits composed of two heptameric rings stacked back-to-back. Interacts with the co-chaperonin GroES.</text>
</comment>
<dbReference type="Proteomes" id="UP000287394">
    <property type="component" value="Chromosome"/>
</dbReference>
<dbReference type="SUPFAM" id="SSF54849">
    <property type="entry name" value="GroEL-intermediate domain like"/>
    <property type="match status" value="1"/>
</dbReference>
<comment type="similarity">
    <text evidence="1 6 7">Belongs to the chaperonin (HSP60) family.</text>
</comment>
<dbReference type="AlphaFoldDB" id="A0A402CYM8"/>
<dbReference type="PROSITE" id="PS00296">
    <property type="entry name" value="CHAPERONINS_CPN60"/>
    <property type="match status" value="1"/>
</dbReference>
<keyword evidence="5 6" id="KW-0413">Isomerase</keyword>
<dbReference type="KEGG" id="ccot:CCAX7_33400"/>
<evidence type="ECO:0000256" key="5">
    <source>
        <dbReference type="ARBA" id="ARBA00023235"/>
    </source>
</evidence>
<dbReference type="InterPro" id="IPR027410">
    <property type="entry name" value="TCP-1-like_intermed_sf"/>
</dbReference>
<reference evidence="9 10" key="1">
    <citation type="journal article" date="2019" name="Int. J. Syst. Evol. Microbiol.">
        <title>Capsulimonas corticalis gen. nov., sp. nov., an aerobic capsulated bacterium, of a novel bacterial order, Capsulimonadales ord. nov., of the class Armatimonadia of the phylum Armatimonadetes.</title>
        <authorList>
            <person name="Li J."/>
            <person name="Kudo C."/>
            <person name="Tonouchi A."/>
        </authorList>
    </citation>
    <scope>NUCLEOTIDE SEQUENCE [LARGE SCALE GENOMIC DNA]</scope>
    <source>
        <strain evidence="9 10">AX-7</strain>
    </source>
</reference>
<dbReference type="Gene3D" id="1.10.560.10">
    <property type="entry name" value="GroEL-like equatorial domain"/>
    <property type="match status" value="1"/>
</dbReference>
<keyword evidence="6" id="KW-0963">Cytoplasm</keyword>
<name>A0A402CYM8_9BACT</name>
<proteinExistence type="inferred from homology"/>
<dbReference type="OrthoDB" id="9766614at2"/>
<dbReference type="FunFam" id="3.50.7.10:FF:000001">
    <property type="entry name" value="60 kDa chaperonin"/>
    <property type="match status" value="1"/>
</dbReference>
<keyword evidence="10" id="KW-1185">Reference proteome</keyword>
<dbReference type="HAMAP" id="MF_00600">
    <property type="entry name" value="CH60"/>
    <property type="match status" value="1"/>
</dbReference>
<dbReference type="InterPro" id="IPR027413">
    <property type="entry name" value="GROEL-like_equatorial_sf"/>
</dbReference>
<dbReference type="InterPro" id="IPR001844">
    <property type="entry name" value="Cpn60/GroEL"/>
</dbReference>
<dbReference type="SUPFAM" id="SSF52029">
    <property type="entry name" value="GroEL apical domain-like"/>
    <property type="match status" value="1"/>
</dbReference>
<dbReference type="FunCoup" id="A0A402CYM8">
    <property type="interactions" value="484"/>
</dbReference>
<comment type="subcellular location">
    <subcellularLocation>
        <location evidence="6">Cytoplasm</location>
    </subcellularLocation>
</comment>
<dbReference type="InterPro" id="IPR002423">
    <property type="entry name" value="Cpn60/GroEL/TCP-1"/>
</dbReference>
<dbReference type="NCBIfam" id="NF009488">
    <property type="entry name" value="PRK12850.1"/>
    <property type="match status" value="1"/>
</dbReference>
<sequence>MAAKTLLFNEEARRALERGANAVANAVKVTLGPKGRNVVIDKKWGSPTITKDGVTVAKEIELDDPYENLGAQLVKEVASKTNDVAGDGTTTATVLAQAIVNEGLRYVAAGGNPIALRRGIELAVEKAVEELGKRKIEVTDKAGIAQVASISGNDTEIGNLIADALDKVGKDGVITVEESKGTETTLDVVEGLQFDKGYISPYFVTDPERQEASLDNPLILIFEKKISSAQDLVPLLEKVSQSRRPLLIIAEDVDGEALATLVVNKLRGILNVVAVKAPGFGDRRKAQLEDIAVLTAGRFITEDLGVKLTGVTLEDLGSAKKVTISKDETILVEGGGAADAVKGRVEQLRRQIDNTDSSYDKEKLQERLAKLSGGVAVISVGAATETELKEKKHRFEDALSATRAAVEEGIVPGGGATLVSLIPALVGIGETDDEKVGASIVRRALEEPLRQIAANAGLEGSVVVEKVKNLPQGHGLNALTEEYVDLIAAGIVDPAKVTRSALQNAASIASMILSTNSLVVEKKDKKGGSSNGGGHDDDDY</sequence>
<dbReference type="InterPro" id="IPR018370">
    <property type="entry name" value="Chaperonin_Cpn60_CS"/>
</dbReference>
<comment type="function">
    <text evidence="6 8">Together with its co-chaperonin GroES, plays an essential role in assisting protein folding. The GroEL-GroES system forms a nano-cage that allows encapsulation of the non-native substrate proteins and provides a physical environment optimized to promote and accelerate protein folding.</text>
</comment>
<feature type="binding site" evidence="6">
    <location>
        <position position="51"/>
    </location>
    <ligand>
        <name>ATP</name>
        <dbReference type="ChEBI" id="CHEBI:30616"/>
    </ligand>
</feature>
<keyword evidence="2 6" id="KW-0547">Nucleotide-binding</keyword>
<dbReference type="NCBIfam" id="NF000592">
    <property type="entry name" value="PRK00013.1"/>
    <property type="match status" value="1"/>
</dbReference>
<keyword evidence="3 6" id="KW-0067">ATP-binding</keyword>
<dbReference type="PANTHER" id="PTHR45633">
    <property type="entry name" value="60 KDA HEAT SHOCK PROTEIN, MITOCHONDRIAL"/>
    <property type="match status" value="1"/>
</dbReference>
<evidence type="ECO:0000313" key="9">
    <source>
        <dbReference type="EMBL" id="BDI31289.1"/>
    </source>
</evidence>
<dbReference type="GO" id="GO:0016853">
    <property type="term" value="F:isomerase activity"/>
    <property type="evidence" value="ECO:0007669"/>
    <property type="project" value="UniProtKB-KW"/>
</dbReference>
<protein>
    <recommendedName>
        <fullName evidence="6">Chaperonin GroEL</fullName>
        <ecNumber evidence="6">5.6.1.7</ecNumber>
    </recommendedName>
    <alternativeName>
        <fullName evidence="6">60 kDa chaperonin</fullName>
    </alternativeName>
    <alternativeName>
        <fullName evidence="6">Chaperonin-60</fullName>
        <shortName evidence="6">Cpn60</shortName>
    </alternativeName>
</protein>
<dbReference type="RefSeq" id="WP_119322418.1">
    <property type="nucleotide sequence ID" value="NZ_AP025739.1"/>
</dbReference>
<evidence type="ECO:0000313" key="10">
    <source>
        <dbReference type="Proteomes" id="UP000287394"/>
    </source>
</evidence>
<dbReference type="EC" id="5.6.1.7" evidence="6"/>
<feature type="binding site" evidence="6">
    <location>
        <position position="414"/>
    </location>
    <ligand>
        <name>ATP</name>
        <dbReference type="ChEBI" id="CHEBI:30616"/>
    </ligand>
</feature>
<keyword evidence="4 6" id="KW-0143">Chaperone</keyword>
<accession>A0A402CYM8</accession>
<dbReference type="PRINTS" id="PR00298">
    <property type="entry name" value="CHAPERONIN60"/>
</dbReference>
<dbReference type="NCBIfam" id="NF009489">
    <property type="entry name" value="PRK12851.1"/>
    <property type="match status" value="1"/>
</dbReference>
<evidence type="ECO:0000256" key="6">
    <source>
        <dbReference type="HAMAP-Rule" id="MF_00600"/>
    </source>
</evidence>
<evidence type="ECO:0000256" key="1">
    <source>
        <dbReference type="ARBA" id="ARBA00006607"/>
    </source>
</evidence>
<evidence type="ECO:0000256" key="7">
    <source>
        <dbReference type="RuleBase" id="RU000418"/>
    </source>
</evidence>
<dbReference type="SUPFAM" id="SSF48592">
    <property type="entry name" value="GroEL equatorial domain-like"/>
    <property type="match status" value="1"/>
</dbReference>
<evidence type="ECO:0000256" key="4">
    <source>
        <dbReference type="ARBA" id="ARBA00023186"/>
    </source>
</evidence>
<dbReference type="InterPro" id="IPR027409">
    <property type="entry name" value="GroEL-like_apical_dom_sf"/>
</dbReference>
<dbReference type="GO" id="GO:0051082">
    <property type="term" value="F:unfolded protein binding"/>
    <property type="evidence" value="ECO:0007669"/>
    <property type="project" value="UniProtKB-UniRule"/>
</dbReference>
<dbReference type="NCBIfam" id="NF009487">
    <property type="entry name" value="PRK12849.1"/>
    <property type="match status" value="1"/>
</dbReference>
<evidence type="ECO:0000256" key="8">
    <source>
        <dbReference type="RuleBase" id="RU000419"/>
    </source>
</evidence>
<dbReference type="GO" id="GO:0005524">
    <property type="term" value="F:ATP binding"/>
    <property type="evidence" value="ECO:0007669"/>
    <property type="project" value="UniProtKB-UniRule"/>
</dbReference>
<dbReference type="Gene3D" id="3.50.7.10">
    <property type="entry name" value="GroEL"/>
    <property type="match status" value="1"/>
</dbReference>
<dbReference type="CDD" id="cd03344">
    <property type="entry name" value="GroEL"/>
    <property type="match status" value="1"/>
</dbReference>
<feature type="binding site" evidence="6">
    <location>
        <begin position="477"/>
        <end position="479"/>
    </location>
    <ligand>
        <name>ATP</name>
        <dbReference type="ChEBI" id="CHEBI:30616"/>
    </ligand>
</feature>
<feature type="binding site" evidence="6">
    <location>
        <begin position="87"/>
        <end position="91"/>
    </location>
    <ligand>
        <name>ATP</name>
        <dbReference type="ChEBI" id="CHEBI:30616"/>
    </ligand>
</feature>
<evidence type="ECO:0000256" key="3">
    <source>
        <dbReference type="ARBA" id="ARBA00022840"/>
    </source>
</evidence>
<dbReference type="GO" id="GO:0140662">
    <property type="term" value="F:ATP-dependent protein folding chaperone"/>
    <property type="evidence" value="ECO:0007669"/>
    <property type="project" value="InterPro"/>
</dbReference>
<dbReference type="GO" id="GO:0042026">
    <property type="term" value="P:protein refolding"/>
    <property type="evidence" value="ECO:0007669"/>
    <property type="project" value="UniProtKB-UniRule"/>
</dbReference>